<evidence type="ECO:0000313" key="4">
    <source>
        <dbReference type="Proteomes" id="UP000663852"/>
    </source>
</evidence>
<dbReference type="Proteomes" id="UP000663852">
    <property type="component" value="Unassembled WGS sequence"/>
</dbReference>
<feature type="chain" id="PRO_5032414276" evidence="2">
    <location>
        <begin position="22"/>
        <end position="2517"/>
    </location>
</feature>
<sequence length="2517" mass="277332">MISFYLIFIVHFSAIKPLSTATVIPSPFQFIFDYQDEQIINTNFTITTTLIRNRSQTLDCDNHRYGTCLVEMSLEIRSTRTSTTCSCQAPAILRQIANYRHSCILPITDATERPIITMIINSSDSDELLPSATAIFRNAPAYSIEKQEESSIVVQTKQNNILVRSLRHLRSQIDMDDAVESELIDPECIFDNHDYRYRNPLGIPPISRGDDVATADFANGATTDDNPNDSQEEIDYSIILKCTVIPPLYGNLDVEWIRVADAPSIIVDSRIDRNIDPDSDGIYFPQMNRYVFLVRMKVYIYLQFIVVPSSNVNLLYVVTHYDTGGKEFYRSRTQDDPVVQRFLKKPIKYFEVHLNSTDNGLPPSDVTLNVAYCVTPLEKCPTVINPEYPLDDYTGTVNIDIPINADDELINPAASAVAQRIPVAPLVVSPNIVPGVDITIDAGSIPSRSNNIYTELAPQDDFIPIQPPVSSIVSYASPISAPIQPLIAIRSPVNPIVAAVDVGISSEPLGDDQPYIPVVNQSPIVDQSPVLIPTADDTIPVIVAQGPIPSISIHPSSLLDPAPIDVSNNLPVPLYPSNTLIPPIRTAEQVPAHYACYNNLQVVGNINVQNIFGINSLHPSPFSDNINSQSLSPGYSYSSAHYPFHTIVINLRVNIYVQALTLGPQSNVQRFGLRLYNPDNGVDDTYYSAIAPQYGNQPAVVGIPLAKVAIRLYLNLYTTNDGQPPNNVKIVLNACFDTTAAMSSVGSERIGGQYYRTPDVLPTVFVPRKPLPEPTIVTYGTGGIPLPNVPSSNIIANVEVLVDTIPSAPISLPYNDIQTYYSEIRTPYDLNTNSFVPLRSGVAPISSQDFAATIDIDVELDGEPIPVRSDDVQVIPPVARVNPVVSYYHSPIVQSPAPTYYSLPPIRTAEQVPAHYACYNNLQVVGNINVQNIFSINSLHPSPFSDNINSQSLSPGYSYSSAHYPFHTIVINLRVNIYVQALTLGPQSNVQRFGLRLYNPDNGVDDTYYSAIAPQYGNQPAVVGIPLAKVAIRLYLNLYTTNDGQPPNNVKIVLNACFDTTAAVSSVGSERIGGQYYRTPDVLPAVFVPRKPLPEPAIIVPSGYVDNQVPIASLGGGEIDVNGTIGQQSGSFEILSSPTKPIPFSRKPGQCFEQILIIGGSHITMIRSRNPTHHMVGPEINFGGTGYTFSSASDAYEFEIHFVQPFTMKYVFIPYSANVESFKVEASHAGMLAVLTSKPTNDGLVVDGFPPILISMLVVTIAHTTDGHLPSHITLNIGVCNPIYSPSNGKGFLSSHSNALLADREGNEIPEITDCTPKLQLIDNPTQVDRVDIKTPAGHIRPNDLINPNENGMEFYTVGTHTIDIFLVSTLAIASVTFHPLTNIDSFILQLHHSHRYYLEITSNIGSKSINKLDNVPASLIRIIILGTEDGYPPNHIQPVSQPVIDTFRSPIIMLPQSQPLPLVQQTLYSPILSQPQQILPIQRILQTPQAAYLTRSPSGYTCQHNYQILTSLHIHNVYTLSPTSSISDPTLSNSLLPPDNGYSFDSHHYPFHTIVVTLKFTGYVQSLSLGPQSNVQRFGLRLYNPLRNVDDTYYSSVDSATGQPVISNIHMAKVAIRLYINLYTTSDGQPPNDVQLKFNICFDLRPSEPTEDDVGRRVMIGTPIIPSPLIVEPPQLPIVPSVMMIPSRMIEPPVVYGVPRQIISDPQPVRAVPEPLVVATIDVQADLIPVESMAETVVRTLPSPIVDVPIVVEAPAPIMVVPPSVEHVRPVYIPVQEMPKETVFTVSSPIINQPVPELPIVALIQQERIVPQQAEAISLPRFVPPNPVYNIPVSVEAIEQSYPSLIMPPPQYIQRIQHPIAYEQSVPNRIIPIQPIVIPVQQTFQAPQRILPSATIPHYLTRSPSGYTCQHNYQILTSLHIHNVYTLSPTSSISDPTLSNSLLPPDNGYSFDSHHYPFHTIVVTLKFTGYVQSLSLGPQSNVQRFGLRLYNPLRNVDDTYYSSVDSATGQPVISNIHMAKVAIRLYINLYTTSDGQPPNDVQLKFNICFDLRPSEPTEDDVGRRVMIGTPIIPSPLIVEPPQLPIVPSVMMIPSRMIEPPVVYGVPRQIISDPQPVRAVPEPLVVATVDVQAELTPVESMAETVVRTLPSRIIDTPMVMERVRPVVIQETQPVIRPPFIRTIYSPIQEPPPMYRVVDSIVPQIVSVSRTAFKPIEEQPVRVVPQPPLVATVEIQAELMPVESMAEAAVQTLPSPIIDVPIVVEAPAPIMVVPPSVERVRPVLIQQPQPMIPQPIVRTMYSENLLPASSSVYTLPSPVIEAPNTIEITASISIMEEPNVYEEQRLIAPIPVERVVAPPIIYPVINTAYSPIMPAPPPVLEAPPPIITAQVEMQPIEHPYLPQIAPNPAYIQQPISEIRLPSRPVSYVPVEIGKPLVGMVPSPVMMPPAQTEPDYVVRVPIRAPLIRTETCVCQCPRSGSISIYYDDSQPSCSVPLTRKRRDHHRKNNEVDDYLNSII</sequence>
<keyword evidence="2" id="KW-0732">Signal</keyword>
<feature type="signal peptide" evidence="2">
    <location>
        <begin position="1"/>
        <end position="21"/>
    </location>
</feature>
<dbReference type="EMBL" id="CAJNOJ010000086">
    <property type="protein sequence ID" value="CAF1071610.1"/>
    <property type="molecule type" value="Genomic_DNA"/>
</dbReference>
<reference evidence="3" key="1">
    <citation type="submission" date="2021-02" db="EMBL/GenBank/DDBJ databases">
        <authorList>
            <person name="Nowell W R."/>
        </authorList>
    </citation>
    <scope>NUCLEOTIDE SEQUENCE</scope>
</reference>
<name>A0A814LXG6_ADIRI</name>
<evidence type="ECO:0000256" key="1">
    <source>
        <dbReference type="ARBA" id="ARBA00022581"/>
    </source>
</evidence>
<dbReference type="OrthoDB" id="10047107at2759"/>
<dbReference type="PANTHER" id="PTHR13037">
    <property type="entry name" value="FORMIN"/>
    <property type="match status" value="1"/>
</dbReference>
<comment type="caution">
    <text evidence="3">The sequence shown here is derived from an EMBL/GenBank/DDBJ whole genome shotgun (WGS) entry which is preliminary data.</text>
</comment>
<evidence type="ECO:0000313" key="3">
    <source>
        <dbReference type="EMBL" id="CAF1071610.1"/>
    </source>
</evidence>
<gene>
    <name evidence="3" type="ORF">EDS130_LOCUS18471</name>
</gene>
<keyword evidence="1" id="KW-0945">Host-virus interaction</keyword>
<evidence type="ECO:0000256" key="2">
    <source>
        <dbReference type="SAM" id="SignalP"/>
    </source>
</evidence>
<protein>
    <submittedName>
        <fullName evidence="3">Uncharacterized protein</fullName>
    </submittedName>
</protein>
<proteinExistence type="predicted"/>
<dbReference type="PANTHER" id="PTHR13037:SF24">
    <property type="entry name" value="POLYCOMB PROTEIN PCL-RELATED"/>
    <property type="match status" value="1"/>
</dbReference>
<organism evidence="3 4">
    <name type="scientific">Adineta ricciae</name>
    <name type="common">Rotifer</name>
    <dbReference type="NCBI Taxonomy" id="249248"/>
    <lineage>
        <taxon>Eukaryota</taxon>
        <taxon>Metazoa</taxon>
        <taxon>Spiralia</taxon>
        <taxon>Gnathifera</taxon>
        <taxon>Rotifera</taxon>
        <taxon>Eurotatoria</taxon>
        <taxon>Bdelloidea</taxon>
        <taxon>Adinetida</taxon>
        <taxon>Adinetidae</taxon>
        <taxon>Adineta</taxon>
    </lineage>
</organism>
<accession>A0A814LXG6</accession>